<evidence type="ECO:0000256" key="1">
    <source>
        <dbReference type="SAM" id="SignalP"/>
    </source>
</evidence>
<dbReference type="PROSITE" id="PS51257">
    <property type="entry name" value="PROKAR_LIPOPROTEIN"/>
    <property type="match status" value="1"/>
</dbReference>
<dbReference type="Gene3D" id="3.40.50.1110">
    <property type="entry name" value="SGNH hydrolase"/>
    <property type="match status" value="2"/>
</dbReference>
<evidence type="ECO:0000313" key="3">
    <source>
        <dbReference type="Proteomes" id="UP001165297"/>
    </source>
</evidence>
<dbReference type="Proteomes" id="UP001165297">
    <property type="component" value="Unassembled WGS sequence"/>
</dbReference>
<dbReference type="InterPro" id="IPR036514">
    <property type="entry name" value="SGNH_hydro_sf"/>
</dbReference>
<feature type="chain" id="PRO_5046387089" evidence="1">
    <location>
        <begin position="22"/>
        <end position="490"/>
    </location>
</feature>
<protein>
    <submittedName>
        <fullName evidence="2">SGNH/GDSL hydrolase family protein</fullName>
    </submittedName>
</protein>
<name>A0ABS8AEJ2_9BACT</name>
<keyword evidence="3" id="KW-1185">Reference proteome</keyword>
<dbReference type="SUPFAM" id="SSF52266">
    <property type="entry name" value="SGNH hydrolase"/>
    <property type="match status" value="1"/>
</dbReference>
<dbReference type="RefSeq" id="WP_226186685.1">
    <property type="nucleotide sequence ID" value="NZ_JAJADQ010000007.1"/>
</dbReference>
<accession>A0ABS8AEJ2</accession>
<proteinExistence type="predicted"/>
<dbReference type="EMBL" id="JAJADQ010000007">
    <property type="protein sequence ID" value="MCB2378691.1"/>
    <property type="molecule type" value="Genomic_DNA"/>
</dbReference>
<gene>
    <name evidence="2" type="ORF">LGH70_13905</name>
</gene>
<sequence>MNTFLLKKGTPALALLGLALAGCQPDIDAPGIDKGSADFTKYVAVGNSLTAGFGDGGLYREGQLNSYPNILAGQFKAAGGGDFTQPLFTEAQLNGSGYLRFTGFGATGSPLTVNVTNNLAVVGAVPTRAGNQFTYAKYLDPINNLGVPGIRMSDIETPGFGNTALNGGTFLAPTPIFNSYFERITPAGSNQTYRQRVAASAPTFFTFWLGNNDVLGFATAGAAASSLTPIADFTRLANGILDDLTANGAKGVVATIPDVTNVPFFTTVGPSFRASLPATASVVVTTGPVFTGTGAPTRKTIPRDDIRDANGNGKQLFTLTASPYVTLYGRTNNGKAWRDVYAQARPSLPPNVDLRLFLTVNGIDTTKAFGASTENPMPSTLVLDDLEQPAVLARTTAFNDALKSKANEKGLAIFDANQFFAEVAARGFAINGTNNTAGFIAGNLFSLDGVHPTPRGYAVIANEMIKAINAKYGSSLQAVNPNAYRAIIFP</sequence>
<keyword evidence="1" id="KW-0732">Signal</keyword>
<keyword evidence="2" id="KW-0378">Hydrolase</keyword>
<reference evidence="2" key="1">
    <citation type="submission" date="2021-10" db="EMBL/GenBank/DDBJ databases">
        <authorList>
            <person name="Dean J.D."/>
            <person name="Kim M.K."/>
            <person name="Newey C.N."/>
            <person name="Stoker T.S."/>
            <person name="Thompson D.W."/>
            <person name="Grose J.H."/>
        </authorList>
    </citation>
    <scope>NUCLEOTIDE SEQUENCE</scope>
    <source>
        <strain evidence="2">BT635</strain>
    </source>
</reference>
<evidence type="ECO:0000313" key="2">
    <source>
        <dbReference type="EMBL" id="MCB2378691.1"/>
    </source>
</evidence>
<feature type="signal peptide" evidence="1">
    <location>
        <begin position="1"/>
        <end position="21"/>
    </location>
</feature>
<organism evidence="2 3">
    <name type="scientific">Hymenobacter nitidus</name>
    <dbReference type="NCBI Taxonomy" id="2880929"/>
    <lineage>
        <taxon>Bacteria</taxon>
        <taxon>Pseudomonadati</taxon>
        <taxon>Bacteroidota</taxon>
        <taxon>Cytophagia</taxon>
        <taxon>Cytophagales</taxon>
        <taxon>Hymenobacteraceae</taxon>
        <taxon>Hymenobacter</taxon>
    </lineage>
</organism>
<dbReference type="Pfam" id="PF00657">
    <property type="entry name" value="Lipase_GDSL"/>
    <property type="match status" value="1"/>
</dbReference>
<dbReference type="InterPro" id="IPR001087">
    <property type="entry name" value="GDSL"/>
</dbReference>
<comment type="caution">
    <text evidence="2">The sequence shown here is derived from an EMBL/GenBank/DDBJ whole genome shotgun (WGS) entry which is preliminary data.</text>
</comment>
<dbReference type="GO" id="GO:0016787">
    <property type="term" value="F:hydrolase activity"/>
    <property type="evidence" value="ECO:0007669"/>
    <property type="project" value="UniProtKB-KW"/>
</dbReference>